<keyword evidence="2" id="KW-0472">Membrane</keyword>
<gene>
    <name evidence="3" type="ORF">HPBE_LOCUS9358</name>
</gene>
<evidence type="ECO:0000256" key="1">
    <source>
        <dbReference type="SAM" id="MobiDB-lite"/>
    </source>
</evidence>
<reference evidence="5" key="2">
    <citation type="submission" date="2019-09" db="UniProtKB">
        <authorList>
            <consortium name="WormBaseParasite"/>
        </authorList>
    </citation>
    <scope>IDENTIFICATION</scope>
</reference>
<dbReference type="EMBL" id="UZAH01026414">
    <property type="protein sequence ID" value="VDO80348.1"/>
    <property type="molecule type" value="Genomic_DNA"/>
</dbReference>
<feature type="transmembrane region" description="Helical" evidence="2">
    <location>
        <begin position="468"/>
        <end position="491"/>
    </location>
</feature>
<keyword evidence="2" id="KW-0812">Transmembrane</keyword>
<protein>
    <submittedName>
        <fullName evidence="5">G protein-coupled receptor</fullName>
    </submittedName>
</protein>
<keyword evidence="2" id="KW-1133">Transmembrane helix</keyword>
<feature type="transmembrane region" description="Helical" evidence="2">
    <location>
        <begin position="40"/>
        <end position="64"/>
    </location>
</feature>
<evidence type="ECO:0000313" key="5">
    <source>
        <dbReference type="WBParaSite" id="HPBE_0000935701-mRNA-1"/>
    </source>
</evidence>
<accession>A0A3P8BVB7</accession>
<feature type="transmembrane region" description="Helical" evidence="2">
    <location>
        <begin position="541"/>
        <end position="565"/>
    </location>
</feature>
<dbReference type="Pfam" id="PF10326">
    <property type="entry name" value="7TM_GPCR_Str"/>
    <property type="match status" value="2"/>
</dbReference>
<feature type="transmembrane region" description="Helical" evidence="2">
    <location>
        <begin position="388"/>
        <end position="411"/>
    </location>
</feature>
<proteinExistence type="predicted"/>
<feature type="transmembrane region" description="Helical" evidence="2">
    <location>
        <begin position="190"/>
        <end position="214"/>
    </location>
</feature>
<dbReference type="AlphaFoldDB" id="A0A183FP53"/>
<dbReference type="SUPFAM" id="SSF81321">
    <property type="entry name" value="Family A G protein-coupled receptor-like"/>
    <property type="match status" value="2"/>
</dbReference>
<dbReference type="OrthoDB" id="5856319at2759"/>
<dbReference type="Proteomes" id="UP000050761">
    <property type="component" value="Unassembled WGS sequence"/>
</dbReference>
<dbReference type="Gene3D" id="1.20.1070.10">
    <property type="entry name" value="Rhodopsin 7-helix transmembrane proteins"/>
    <property type="match status" value="1"/>
</dbReference>
<evidence type="ECO:0000313" key="3">
    <source>
        <dbReference type="EMBL" id="VDO80348.1"/>
    </source>
</evidence>
<feature type="transmembrane region" description="Helical" evidence="2">
    <location>
        <begin position="423"/>
        <end position="447"/>
    </location>
</feature>
<accession>A0A183FP53</accession>
<feature type="region of interest" description="Disordered" evidence="1">
    <location>
        <begin position="350"/>
        <end position="371"/>
    </location>
</feature>
<organism evidence="4 5">
    <name type="scientific">Heligmosomoides polygyrus</name>
    <name type="common">Parasitic roundworm</name>
    <dbReference type="NCBI Taxonomy" id="6339"/>
    <lineage>
        <taxon>Eukaryota</taxon>
        <taxon>Metazoa</taxon>
        <taxon>Ecdysozoa</taxon>
        <taxon>Nematoda</taxon>
        <taxon>Chromadorea</taxon>
        <taxon>Rhabditida</taxon>
        <taxon>Rhabditina</taxon>
        <taxon>Rhabditomorpha</taxon>
        <taxon>Strongyloidea</taxon>
        <taxon>Heligmosomidae</taxon>
        <taxon>Heligmosomoides</taxon>
    </lineage>
</organism>
<dbReference type="PANTHER" id="PTHR22943">
    <property type="entry name" value="7-TRANSMEMBRANE DOMAIN RECEPTOR C.ELEGANS"/>
    <property type="match status" value="1"/>
</dbReference>
<reference evidence="3 4" key="1">
    <citation type="submission" date="2018-11" db="EMBL/GenBank/DDBJ databases">
        <authorList>
            <consortium name="Pathogen Informatics"/>
        </authorList>
    </citation>
    <scope>NUCLEOTIDE SEQUENCE [LARGE SCALE GENOMIC DNA]</scope>
</reference>
<sequence>MHENTVVICQAISSLSLLANFYLFYLYLRCPVRNLDAYKHFFLATAIQDLLFSTCFILIVPITVSRDFAFVLLAYGPLRERAEGMGLLAFYCVSFASSMVMVMDSFIYRYLQICKSQIFDDLLCRRNVILGLICNAFIIAFSLSVVWTVLWPTPSLDMELDNIILLNSGLHAQELALVGVSLKGFDALTFTMFLFFPLLMLTVGAVISWAAYTIHTTLKNSLYSSKQKELHRKMFVLLLLQTACPFGFLHAPCLAIFSLFFGGVTSTPFVASICSILMASFPLFCPIIIIVFLENYRRQFFVLLHIFDVPENSEDMSNTSTKVSGDSEDVPKTLSNVLWDSEDVPNTLSNVTGDSEDVPKTSPNVGGRTERCKAGARTNTTKKMYQEIAVICQAISSLSLLANFYLLYLYLRCPVRNLNAYKHFFLATALQDLLFSTCIILLAPITLSRDFAFVFLAYGPLRERAEGLGLMMLFCMAFASSMVLVTDSFIYRYVQVCKIVFWPTPSLDEELGAIILDNTGLRATELAIIGVSMKTFTVLTFTLFIALVLLMSALAAIISWAAFKIHTTLKKAIYSSRLKELHRQMFVLLLLQSACPFCFLHAPCFLVYILFFGGVTSTPFLTSICSILMASFPLFSPIIIIAFLKEYRRFALVSLRIYRPTSEVSTISVFPSQRGPTTIDWPQ</sequence>
<evidence type="ECO:0000313" key="4">
    <source>
        <dbReference type="Proteomes" id="UP000050761"/>
    </source>
</evidence>
<feature type="transmembrane region" description="Helical" evidence="2">
    <location>
        <begin position="128"/>
        <end position="150"/>
    </location>
</feature>
<feature type="transmembrane region" description="Helical" evidence="2">
    <location>
        <begin position="269"/>
        <end position="293"/>
    </location>
</feature>
<evidence type="ECO:0000256" key="2">
    <source>
        <dbReference type="SAM" id="Phobius"/>
    </source>
</evidence>
<feature type="transmembrane region" description="Helical" evidence="2">
    <location>
        <begin position="6"/>
        <end position="28"/>
    </location>
</feature>
<feature type="transmembrane region" description="Helical" evidence="2">
    <location>
        <begin position="84"/>
        <end position="107"/>
    </location>
</feature>
<feature type="transmembrane region" description="Helical" evidence="2">
    <location>
        <begin position="586"/>
        <end position="614"/>
    </location>
</feature>
<feature type="transmembrane region" description="Helical" evidence="2">
    <location>
        <begin position="620"/>
        <end position="644"/>
    </location>
</feature>
<dbReference type="WBParaSite" id="HPBE_0000935701-mRNA-1">
    <property type="protein sequence ID" value="HPBE_0000935701-mRNA-1"/>
    <property type="gene ID" value="HPBE_0000935701"/>
</dbReference>
<name>A0A183FP53_HELPZ</name>
<keyword evidence="4" id="KW-1185">Reference proteome</keyword>
<feature type="transmembrane region" description="Helical" evidence="2">
    <location>
        <begin position="235"/>
        <end position="263"/>
    </location>
</feature>
<dbReference type="PANTHER" id="PTHR22943:SF248">
    <property type="entry name" value="SEVEN TM RECEPTOR"/>
    <property type="match status" value="1"/>
</dbReference>
<dbReference type="InterPro" id="IPR019428">
    <property type="entry name" value="7TM_GPCR_serpentine_rcpt_Str"/>
</dbReference>